<dbReference type="Pfam" id="PF10354">
    <property type="entry name" value="BMT5-like"/>
    <property type="match status" value="1"/>
</dbReference>
<dbReference type="PANTHER" id="PTHR11538">
    <property type="entry name" value="PHENYLALANYL-TRNA SYNTHETASE"/>
    <property type="match status" value="1"/>
</dbReference>
<dbReference type="Gene3D" id="3.40.50.150">
    <property type="entry name" value="Vaccinia Virus protein VP39"/>
    <property type="match status" value="1"/>
</dbReference>
<dbReference type="GO" id="GO:0070042">
    <property type="term" value="F:rRNA (uridine-N3-)-methyltransferase activity"/>
    <property type="evidence" value="ECO:0007669"/>
    <property type="project" value="InterPro"/>
</dbReference>
<organism evidence="2 3">
    <name type="scientific">Dendrobium catenatum</name>
    <dbReference type="NCBI Taxonomy" id="906689"/>
    <lineage>
        <taxon>Eukaryota</taxon>
        <taxon>Viridiplantae</taxon>
        <taxon>Streptophyta</taxon>
        <taxon>Embryophyta</taxon>
        <taxon>Tracheophyta</taxon>
        <taxon>Spermatophyta</taxon>
        <taxon>Magnoliopsida</taxon>
        <taxon>Liliopsida</taxon>
        <taxon>Asparagales</taxon>
        <taxon>Orchidaceae</taxon>
        <taxon>Epidendroideae</taxon>
        <taxon>Malaxideae</taxon>
        <taxon>Dendrobiinae</taxon>
        <taxon>Dendrobium</taxon>
    </lineage>
</organism>
<dbReference type="SUPFAM" id="SSF53335">
    <property type="entry name" value="S-adenosyl-L-methionine-dependent methyltransferases"/>
    <property type="match status" value="1"/>
</dbReference>
<dbReference type="OrthoDB" id="273345at2759"/>
<reference evidence="2 3" key="2">
    <citation type="journal article" date="2017" name="Nature">
        <title>The Apostasia genome and the evolution of orchids.</title>
        <authorList>
            <person name="Zhang G.Q."/>
            <person name="Liu K.W."/>
            <person name="Li Z."/>
            <person name="Lohaus R."/>
            <person name="Hsiao Y.Y."/>
            <person name="Niu S.C."/>
            <person name="Wang J.Y."/>
            <person name="Lin Y.C."/>
            <person name="Xu Q."/>
            <person name="Chen L.J."/>
            <person name="Yoshida K."/>
            <person name="Fujiwara S."/>
            <person name="Wang Z.W."/>
            <person name="Zhang Y.Q."/>
            <person name="Mitsuda N."/>
            <person name="Wang M."/>
            <person name="Liu G.H."/>
            <person name="Pecoraro L."/>
            <person name="Huang H.X."/>
            <person name="Xiao X.J."/>
            <person name="Lin M."/>
            <person name="Wu X.Y."/>
            <person name="Wu W.L."/>
            <person name="Chen Y.Y."/>
            <person name="Chang S.B."/>
            <person name="Sakamoto S."/>
            <person name="Ohme-Takagi M."/>
            <person name="Yagi M."/>
            <person name="Zeng S.J."/>
            <person name="Shen C.Y."/>
            <person name="Yeh C.M."/>
            <person name="Luo Y.B."/>
            <person name="Tsai W.C."/>
            <person name="Van de Peer Y."/>
            <person name="Liu Z.J."/>
        </authorList>
    </citation>
    <scope>NUCLEOTIDE SEQUENCE [LARGE SCALE GENOMIC DNA]</scope>
    <source>
        <tissue evidence="2">The whole plant</tissue>
    </source>
</reference>
<evidence type="ECO:0000313" key="2">
    <source>
        <dbReference type="EMBL" id="PKU79346.1"/>
    </source>
</evidence>
<feature type="domain" description="25S rRNA (uridine-N(3))-methyltransferase BMT5-like" evidence="1">
    <location>
        <begin position="24"/>
        <end position="191"/>
    </location>
</feature>
<evidence type="ECO:0000259" key="1">
    <source>
        <dbReference type="Pfam" id="PF10354"/>
    </source>
</evidence>
<reference evidence="2 3" key="1">
    <citation type="journal article" date="2016" name="Sci. Rep.">
        <title>The Dendrobium catenatum Lindl. genome sequence provides insights into polysaccharide synthase, floral development and adaptive evolution.</title>
        <authorList>
            <person name="Zhang G.Q."/>
            <person name="Xu Q."/>
            <person name="Bian C."/>
            <person name="Tsai W.C."/>
            <person name="Yeh C.M."/>
            <person name="Liu K.W."/>
            <person name="Yoshida K."/>
            <person name="Zhang L.S."/>
            <person name="Chang S.B."/>
            <person name="Chen F."/>
            <person name="Shi Y."/>
            <person name="Su Y.Y."/>
            <person name="Zhang Y.Q."/>
            <person name="Chen L.J."/>
            <person name="Yin Y."/>
            <person name="Lin M."/>
            <person name="Huang H."/>
            <person name="Deng H."/>
            <person name="Wang Z.W."/>
            <person name="Zhu S.L."/>
            <person name="Zhao X."/>
            <person name="Deng C."/>
            <person name="Niu S.C."/>
            <person name="Huang J."/>
            <person name="Wang M."/>
            <person name="Liu G.H."/>
            <person name="Yang H.J."/>
            <person name="Xiao X.J."/>
            <person name="Hsiao Y.Y."/>
            <person name="Wu W.L."/>
            <person name="Chen Y.Y."/>
            <person name="Mitsuda N."/>
            <person name="Ohme-Takagi M."/>
            <person name="Luo Y.B."/>
            <person name="Van de Peer Y."/>
            <person name="Liu Z.J."/>
        </authorList>
    </citation>
    <scope>NUCLEOTIDE SEQUENCE [LARGE SCALE GENOMIC DNA]</scope>
    <source>
        <tissue evidence="2">The whole plant</tissue>
    </source>
</reference>
<evidence type="ECO:0000313" key="3">
    <source>
        <dbReference type="Proteomes" id="UP000233837"/>
    </source>
</evidence>
<dbReference type="InterPro" id="IPR019446">
    <property type="entry name" value="BMT5-like"/>
</dbReference>
<dbReference type="GO" id="GO:0070475">
    <property type="term" value="P:rRNA base methylation"/>
    <property type="evidence" value="ECO:0007669"/>
    <property type="project" value="InterPro"/>
</dbReference>
<gene>
    <name evidence="2" type="ORF">MA16_Dca000691</name>
</gene>
<proteinExistence type="predicted"/>
<dbReference type="FunFam" id="3.40.50.150:FF:000440">
    <property type="entry name" value="Os09g0479300 protein"/>
    <property type="match status" value="1"/>
</dbReference>
<dbReference type="Proteomes" id="UP000233837">
    <property type="component" value="Unassembled WGS sequence"/>
</dbReference>
<dbReference type="EMBL" id="KZ502442">
    <property type="protein sequence ID" value="PKU79346.1"/>
    <property type="molecule type" value="Genomic_DNA"/>
</dbReference>
<dbReference type="AlphaFoldDB" id="A0A2I0WUL1"/>
<keyword evidence="3" id="KW-1185">Reference proteome</keyword>
<dbReference type="InterPro" id="IPR029063">
    <property type="entry name" value="SAM-dependent_MTases_sf"/>
</dbReference>
<protein>
    <recommendedName>
        <fullName evidence="1">25S rRNA (uridine-N(3))-methyltransferase BMT5-like domain-containing protein</fullName>
    </recommendedName>
</protein>
<name>A0A2I0WUL1_9ASPA</name>
<dbReference type="PANTHER" id="PTHR11538:SF64">
    <property type="entry name" value="25S RRNA (URIDINE-N(3))-METHYLTRANSFERASE BMT5-LIKE DOMAIN-CONTAINING PROTEIN"/>
    <property type="match status" value="1"/>
</dbReference>
<sequence length="233" mass="27308">MGEASCEGQKEIWIMHYSSSHRILLVGEGDFSFSACLAKTFGSAKNMIATSYDNLGKLLEKHWSARIHLDELKRLGCTLLHEINVKDMHEDDFLKAKRFDRIIFNFPHSGHEIGLHERDEELILRHRELLRDFFSSARCLLSKNGEIHVSHRDDEPYTQWRIRSSANKRGLILKEMVEFQKEDYPGYHNKRGGDIKSNKTFPLGDRSFTFKFSLNKDLEDYKILRKNFNDLMI</sequence>
<accession>A0A2I0WUL1</accession>
<dbReference type="GO" id="GO:0005737">
    <property type="term" value="C:cytoplasm"/>
    <property type="evidence" value="ECO:0007669"/>
    <property type="project" value="TreeGrafter"/>
</dbReference>